<dbReference type="GO" id="GO:0030896">
    <property type="term" value="C:checkpoint clamp complex"/>
    <property type="evidence" value="ECO:0007669"/>
    <property type="project" value="UniProtKB-UniRule"/>
</dbReference>
<comment type="function">
    <text evidence="10">Component of the 9-1-1 cell-cycle checkpoint response complex that plays a major role in DNA repair. The 9-1-1 complex is recruited to DNA lesion upon damage by the RAD17-replication factor C (RFC) clamp loader complex. Acts then as a sliding clamp platform on DNA for several proteins involved in long-patch base excision repair (LP-BER). The 9-1-1 complex stimulates DNA polymerase beta (POLB) activity by increasing its affinity for the 3'-OH end of the primer-template and stabilizes POLB to those sites where LP-BER proceeds; endonuclease FEN1 cleavage activity on substrates with double, nick, or gap flaps of distinct sequences and lengths; and DNA ligase I (LIG1) on long-patch base excision repair substrates. The 9-1-1 complex is necessary for the recruitment of RHNO1 to sites of double-stranded breaks (DSB) occurring during the S phase. RAD9A possesses 3'-&gt;5' double stranded DNA exonuclease activity.</text>
</comment>
<dbReference type="RefSeq" id="XP_028668106.1">
    <property type="nucleotide sequence ID" value="XM_028812273.2"/>
</dbReference>
<evidence type="ECO:0000256" key="3">
    <source>
        <dbReference type="ARBA" id="ARBA00008494"/>
    </source>
</evidence>
<evidence type="ECO:0000313" key="13">
    <source>
        <dbReference type="Ensembl" id="ENSECRP00000015106.1"/>
    </source>
</evidence>
<gene>
    <name evidence="13" type="primary">RAD9A</name>
</gene>
<dbReference type="Gene3D" id="3.70.10.10">
    <property type="match status" value="1"/>
</dbReference>
<dbReference type="RefSeq" id="XP_028668105.1">
    <property type="nucleotide sequence ID" value="XM_028812272.2"/>
</dbReference>
<dbReference type="GO" id="GO:0031573">
    <property type="term" value="P:mitotic intra-S DNA damage checkpoint signaling"/>
    <property type="evidence" value="ECO:0007669"/>
    <property type="project" value="TreeGrafter"/>
</dbReference>
<comment type="similarity">
    <text evidence="3 11">Belongs to the rad9 family.</text>
</comment>
<organism evidence="13 14">
    <name type="scientific">Erpetoichthys calabaricus</name>
    <name type="common">Rope fish</name>
    <name type="synonym">Calamoichthys calabaricus</name>
    <dbReference type="NCBI Taxonomy" id="27687"/>
    <lineage>
        <taxon>Eukaryota</taxon>
        <taxon>Metazoa</taxon>
        <taxon>Chordata</taxon>
        <taxon>Craniata</taxon>
        <taxon>Vertebrata</taxon>
        <taxon>Euteleostomi</taxon>
        <taxon>Actinopterygii</taxon>
        <taxon>Polypteriformes</taxon>
        <taxon>Polypteridae</taxon>
        <taxon>Erpetoichthys</taxon>
    </lineage>
</organism>
<evidence type="ECO:0000256" key="1">
    <source>
        <dbReference type="ARBA" id="ARBA00000493"/>
    </source>
</evidence>
<feature type="region of interest" description="Disordered" evidence="12">
    <location>
        <begin position="337"/>
        <end position="397"/>
    </location>
</feature>
<comment type="catalytic activity">
    <reaction evidence="1">
        <text>Exonucleolytic cleavage in the 3'- to 5'-direction to yield nucleoside 5'-phosphates.</text>
        <dbReference type="EC" id="3.1.11.2"/>
    </reaction>
</comment>
<evidence type="ECO:0000256" key="12">
    <source>
        <dbReference type="SAM" id="MobiDB-lite"/>
    </source>
</evidence>
<feature type="region of interest" description="Disordered" evidence="12">
    <location>
        <begin position="270"/>
        <end position="292"/>
    </location>
</feature>
<evidence type="ECO:0000256" key="2">
    <source>
        <dbReference type="ARBA" id="ARBA00004123"/>
    </source>
</evidence>
<dbReference type="Proteomes" id="UP000694620">
    <property type="component" value="Chromosome 10"/>
</dbReference>
<evidence type="ECO:0000256" key="9">
    <source>
        <dbReference type="ARBA" id="ARBA00023242"/>
    </source>
</evidence>
<keyword evidence="4" id="KW-0597">Phosphoprotein</keyword>
<keyword evidence="5" id="KW-0540">Nuclease</keyword>
<protein>
    <recommendedName>
        <fullName evidence="11">Cell cycle checkpoint control protein</fullName>
    </recommendedName>
</protein>
<reference evidence="13" key="2">
    <citation type="submission" date="2025-08" db="UniProtKB">
        <authorList>
            <consortium name="Ensembl"/>
        </authorList>
    </citation>
    <scope>IDENTIFICATION</scope>
</reference>
<dbReference type="InterPro" id="IPR007268">
    <property type="entry name" value="Rad9/Ddc1"/>
</dbReference>
<dbReference type="PANTHER" id="PTHR15237:SF1">
    <property type="entry name" value="CELL CYCLE CHECKPOINT CONTROL PROTEIN RAD9A"/>
    <property type="match status" value="1"/>
</dbReference>
<dbReference type="InterPro" id="IPR026584">
    <property type="entry name" value="Rad9"/>
</dbReference>
<dbReference type="GO" id="GO:0008311">
    <property type="term" value="F:double-stranded DNA 3'-5' DNA exonuclease activity"/>
    <property type="evidence" value="ECO:0007669"/>
    <property type="project" value="UniProtKB-EC"/>
</dbReference>
<dbReference type="Ensembl" id="ENSECRT00000015374.1">
    <property type="protein sequence ID" value="ENSECRP00000015106.1"/>
    <property type="gene ID" value="ENSECRG00000010077.1"/>
</dbReference>
<dbReference type="AlphaFoldDB" id="A0A8C4SEA2"/>
<name>A0A8C4SEA2_ERPCA</name>
<evidence type="ECO:0000256" key="5">
    <source>
        <dbReference type="ARBA" id="ARBA00022722"/>
    </source>
</evidence>
<dbReference type="SUPFAM" id="SSF55979">
    <property type="entry name" value="DNA clamp"/>
    <property type="match status" value="1"/>
</dbReference>
<evidence type="ECO:0000256" key="7">
    <source>
        <dbReference type="ARBA" id="ARBA00022801"/>
    </source>
</evidence>
<dbReference type="GO" id="GO:0000076">
    <property type="term" value="P:DNA replication checkpoint signaling"/>
    <property type="evidence" value="ECO:0007669"/>
    <property type="project" value="TreeGrafter"/>
</dbReference>
<dbReference type="GeneID" id="114659671"/>
<evidence type="ECO:0000256" key="10">
    <source>
        <dbReference type="ARBA" id="ARBA00059283"/>
    </source>
</evidence>
<dbReference type="CDD" id="cd00577">
    <property type="entry name" value="PCNA"/>
    <property type="match status" value="1"/>
</dbReference>
<dbReference type="FunFam" id="3.70.10.10:FF:000005">
    <property type="entry name" value="Cell cycle checkpoint control protein"/>
    <property type="match status" value="1"/>
</dbReference>
<dbReference type="PIRSF" id="PIRSF009303">
    <property type="entry name" value="Cell_cycle_RAD9"/>
    <property type="match status" value="1"/>
</dbReference>
<dbReference type="GO" id="GO:0071479">
    <property type="term" value="P:cellular response to ionizing radiation"/>
    <property type="evidence" value="ECO:0007669"/>
    <property type="project" value="TreeGrafter"/>
</dbReference>
<comment type="subcellular location">
    <subcellularLocation>
        <location evidence="2">Nucleus</location>
    </subcellularLocation>
</comment>
<proteinExistence type="inferred from homology"/>
<dbReference type="OrthoDB" id="60092at2759"/>
<reference evidence="13" key="3">
    <citation type="submission" date="2025-09" db="UniProtKB">
        <authorList>
            <consortium name="Ensembl"/>
        </authorList>
    </citation>
    <scope>IDENTIFICATION</scope>
</reference>
<accession>A0A8C4SEA2</accession>
<dbReference type="InterPro" id="IPR046938">
    <property type="entry name" value="DNA_clamp_sf"/>
</dbReference>
<evidence type="ECO:0000256" key="6">
    <source>
        <dbReference type="ARBA" id="ARBA00022763"/>
    </source>
</evidence>
<evidence type="ECO:0000256" key="8">
    <source>
        <dbReference type="ARBA" id="ARBA00022839"/>
    </source>
</evidence>
<evidence type="ECO:0000256" key="11">
    <source>
        <dbReference type="PIRNR" id="PIRNR009303"/>
    </source>
</evidence>
<dbReference type="GeneTree" id="ENSGT00390000005767"/>
<dbReference type="Pfam" id="PF04139">
    <property type="entry name" value="Rad9"/>
    <property type="match status" value="1"/>
</dbReference>
<keyword evidence="6" id="KW-0227">DNA damage</keyword>
<evidence type="ECO:0000256" key="4">
    <source>
        <dbReference type="ARBA" id="ARBA00022553"/>
    </source>
</evidence>
<sequence>MKCVVAGSNVKVLGKAVHSLSRIGDELYFEPVESGLALRTVNLSRSAYACFLFNPLFFQQYDAEAPKEDSQFRCKIAMKSVQTIFKSLSTLEKTVEKCRIDLNLERSRLVFQLLCKYGITKTHKLSFQECESLQAVFAKEECVAILKAQPKLLVDTVMNFPATLEEVNVTVTGERVLFRNHLEEEQDITKLMVTEMSLAADEFDHFEAQEDISITFCLKELRGLLSFAESSGLPINIYFNDPGRPVIFSLDDPVLEVNFVLATLSDEDTRPHEHTVSGAKKRCPPQADTANSTFLSDDIDAYMIEMETTGLEEKQELPADMPSCSTERGTHHALDCFQENSGSDTESEEDIPGTPPQKKFRSLFFGSVLSPASRGPDQTLLNQEVLAEASDEDEAPK</sequence>
<keyword evidence="8" id="KW-0269">Exonuclease</keyword>
<dbReference type="GO" id="GO:0006281">
    <property type="term" value="P:DNA repair"/>
    <property type="evidence" value="ECO:0007669"/>
    <property type="project" value="UniProtKB-UniRule"/>
</dbReference>
<evidence type="ECO:0000313" key="14">
    <source>
        <dbReference type="Proteomes" id="UP000694620"/>
    </source>
</evidence>
<keyword evidence="14" id="KW-1185">Reference proteome</keyword>
<reference evidence="13" key="1">
    <citation type="submission" date="2021-06" db="EMBL/GenBank/DDBJ databases">
        <authorList>
            <consortium name="Wellcome Sanger Institute Data Sharing"/>
        </authorList>
    </citation>
    <scope>NUCLEOTIDE SEQUENCE [LARGE SCALE GENOMIC DNA]</scope>
</reference>
<dbReference type="PANTHER" id="PTHR15237">
    <property type="entry name" value="DNA REPAIR PROTEIN RAD9"/>
    <property type="match status" value="1"/>
</dbReference>
<keyword evidence="9" id="KW-0539">Nucleus</keyword>
<keyword evidence="7" id="KW-0378">Hydrolase</keyword>